<feature type="transmembrane region" description="Helical" evidence="1">
    <location>
        <begin position="220"/>
        <end position="235"/>
    </location>
</feature>
<dbReference type="Proteomes" id="UP001596035">
    <property type="component" value="Unassembled WGS sequence"/>
</dbReference>
<keyword evidence="1" id="KW-0472">Membrane</keyword>
<evidence type="ECO:0000313" key="3">
    <source>
        <dbReference type="EMBL" id="MFC5244299.1"/>
    </source>
</evidence>
<feature type="transmembrane region" description="Helical" evidence="1">
    <location>
        <begin position="170"/>
        <end position="190"/>
    </location>
</feature>
<feature type="transmembrane region" description="Helical" evidence="1">
    <location>
        <begin position="130"/>
        <end position="163"/>
    </location>
</feature>
<keyword evidence="2" id="KW-0732">Signal</keyword>
<feature type="chain" id="PRO_5047068061" description="Integral membrane protein" evidence="2">
    <location>
        <begin position="21"/>
        <end position="421"/>
    </location>
</feature>
<accession>A0ABW0E356</accession>
<dbReference type="EMBL" id="JBHSKN010000031">
    <property type="protein sequence ID" value="MFC5244299.1"/>
    <property type="molecule type" value="Genomic_DNA"/>
</dbReference>
<keyword evidence="1" id="KW-0812">Transmembrane</keyword>
<protein>
    <recommendedName>
        <fullName evidence="5">Integral membrane protein</fullName>
    </recommendedName>
</protein>
<evidence type="ECO:0000256" key="1">
    <source>
        <dbReference type="SAM" id="Phobius"/>
    </source>
</evidence>
<feature type="transmembrane region" description="Helical" evidence="1">
    <location>
        <begin position="241"/>
        <end position="257"/>
    </location>
</feature>
<organism evidence="3 4">
    <name type="scientific">Streptomyces atrovirens</name>
    <dbReference type="NCBI Taxonomy" id="285556"/>
    <lineage>
        <taxon>Bacteria</taxon>
        <taxon>Bacillati</taxon>
        <taxon>Actinomycetota</taxon>
        <taxon>Actinomycetes</taxon>
        <taxon>Kitasatosporales</taxon>
        <taxon>Streptomycetaceae</taxon>
        <taxon>Streptomyces</taxon>
    </lineage>
</organism>
<feature type="signal peptide" evidence="2">
    <location>
        <begin position="1"/>
        <end position="20"/>
    </location>
</feature>
<feature type="transmembrane region" description="Helical" evidence="1">
    <location>
        <begin position="269"/>
        <end position="290"/>
    </location>
</feature>
<sequence length="421" mass="45344">MTPRARVLLLAAVFALLQLANVTGRDTPDSKNYLSYALSLTGADKREAATATIDWFCAGRATIAHREQNVNVIRFHAPDPAPEVLRECREREWRQVEARLAAGQTGGHTVPFMPERFMRIFEVRPGYPVFLAPFVSLLGVAWGVWAAGVVVTCAGGVLAFLVLRALSVPVPLALTGQALFLVLPCGTTAMRPMTEGLLLTLTLAALWGCALVLQGHRRRAGLALVGGALLALFTVKHSQALFLGLCLAGAGAAIAVRRRWRGPEPGRGVVALAGAGCAGAFGTVLLARLLGYPSVSESVQDLLTDHFARPDRERPWAEFFQLQGNFWTEWLRRQLWEPVFVAFLAAGVPGALRRPAFGAFLVAAACTGFLNQAGHPDINIWGDRLITLAWLLPVLGVPLLLEPVVRRAVVPAQGAPVELAR</sequence>
<keyword evidence="1" id="KW-1133">Transmembrane helix</keyword>
<gene>
    <name evidence="3" type="ORF">ACFPWV_31055</name>
</gene>
<evidence type="ECO:0000256" key="2">
    <source>
        <dbReference type="SAM" id="SignalP"/>
    </source>
</evidence>
<reference evidence="4" key="1">
    <citation type="journal article" date="2019" name="Int. J. Syst. Evol. Microbiol.">
        <title>The Global Catalogue of Microorganisms (GCM) 10K type strain sequencing project: providing services to taxonomists for standard genome sequencing and annotation.</title>
        <authorList>
            <consortium name="The Broad Institute Genomics Platform"/>
            <consortium name="The Broad Institute Genome Sequencing Center for Infectious Disease"/>
            <person name="Wu L."/>
            <person name="Ma J."/>
        </authorList>
    </citation>
    <scope>NUCLEOTIDE SEQUENCE [LARGE SCALE GENOMIC DNA]</scope>
    <source>
        <strain evidence="4">CGMCC 4.7131</strain>
    </source>
</reference>
<feature type="transmembrane region" description="Helical" evidence="1">
    <location>
        <begin position="196"/>
        <end position="213"/>
    </location>
</feature>
<keyword evidence="4" id="KW-1185">Reference proteome</keyword>
<evidence type="ECO:0000313" key="4">
    <source>
        <dbReference type="Proteomes" id="UP001596035"/>
    </source>
</evidence>
<comment type="caution">
    <text evidence="3">The sequence shown here is derived from an EMBL/GenBank/DDBJ whole genome shotgun (WGS) entry which is preliminary data.</text>
</comment>
<proteinExistence type="predicted"/>
<dbReference type="RefSeq" id="WP_344559178.1">
    <property type="nucleotide sequence ID" value="NZ_BAAATG010000013.1"/>
</dbReference>
<evidence type="ECO:0008006" key="5">
    <source>
        <dbReference type="Google" id="ProtNLM"/>
    </source>
</evidence>
<name>A0ABW0E356_9ACTN</name>